<keyword evidence="1" id="KW-1133">Transmembrane helix</keyword>
<feature type="transmembrane region" description="Helical" evidence="1">
    <location>
        <begin position="6"/>
        <end position="27"/>
    </location>
</feature>
<reference evidence="3" key="1">
    <citation type="journal article" date="2015" name="MBio">
        <title>Genome-resolved metagenomic analysis reveals roles for candidate phyla and other microbial community members in biogeochemical transformations in oil reservoirs.</title>
        <authorList>
            <person name="Hu P."/>
            <person name="Tom L."/>
            <person name="Singh A."/>
            <person name="Thomas B.C."/>
            <person name="Baker B.J."/>
            <person name="Piceno Y.M."/>
            <person name="Andersen G.L."/>
            <person name="Banfield J.F."/>
        </authorList>
    </citation>
    <scope>NUCLEOTIDE SEQUENCE [LARGE SCALE GENOMIC DNA]</scope>
    <source>
        <strain evidence="3">56_747</strain>
    </source>
</reference>
<evidence type="ECO:0000313" key="5">
    <source>
        <dbReference type="Proteomes" id="UP000057043"/>
    </source>
</evidence>
<feature type="transmembrane region" description="Helical" evidence="1">
    <location>
        <begin position="39"/>
        <end position="56"/>
    </location>
</feature>
<proteinExistence type="predicted"/>
<comment type="caution">
    <text evidence="3">The sequence shown here is derived from an EMBL/GenBank/DDBJ whole genome shotgun (WGS) entry which is preliminary data.</text>
</comment>
<name>A0A124G3R4_9EURY</name>
<dbReference type="EMBL" id="LGFT01000004">
    <property type="protein sequence ID" value="KUK45330.1"/>
    <property type="molecule type" value="Genomic_DNA"/>
</dbReference>
<dbReference type="PATRIC" id="fig|301375.6.peg.1177"/>
<protein>
    <submittedName>
        <fullName evidence="3">Uncharacterized protein</fullName>
    </submittedName>
</protein>
<sequence>MTWHDLMLTMGSVMGAFALLPQVWSGFVNRNGAIEPTTAMMNVAIMVAVGITYYDLGLRRSAAAIMALGALWGVLLYQNAIY</sequence>
<reference evidence="4 5" key="2">
    <citation type="journal article" date="2015" name="MBio">
        <title>Genome-Resolved Metagenomic Analysis Reveals Roles for Candidate Phyla and Other Microbial Community Members in Biogeochemical Transformations in Oil Reservoirs.</title>
        <authorList>
            <person name="Hu P."/>
            <person name="Tom L."/>
            <person name="Singh A."/>
            <person name="Thomas B.C."/>
            <person name="Baker B.J."/>
            <person name="Piceno Y.M."/>
            <person name="Andersen G.L."/>
            <person name="Banfield J.F."/>
        </authorList>
    </citation>
    <scope>NUCLEOTIDE SEQUENCE [LARGE SCALE GENOMIC DNA]</scope>
    <source>
        <strain evidence="2">57_489</strain>
    </source>
</reference>
<gene>
    <name evidence="2" type="ORF">XD72_0233</name>
    <name evidence="3" type="ORF">XE07_0164</name>
</gene>
<dbReference type="Proteomes" id="UP000053961">
    <property type="component" value="Unassembled WGS sequence"/>
</dbReference>
<keyword evidence="1" id="KW-0812">Transmembrane</keyword>
<evidence type="ECO:0000313" key="2">
    <source>
        <dbReference type="EMBL" id="KUK45330.1"/>
    </source>
</evidence>
<evidence type="ECO:0000256" key="1">
    <source>
        <dbReference type="SAM" id="Phobius"/>
    </source>
</evidence>
<dbReference type="EMBL" id="LGHB01000001">
    <property type="protein sequence ID" value="KUK97750.1"/>
    <property type="molecule type" value="Genomic_DNA"/>
</dbReference>
<dbReference type="Proteomes" id="UP000057043">
    <property type="component" value="Unassembled WGS sequence"/>
</dbReference>
<dbReference type="AlphaFoldDB" id="A0A124G3R4"/>
<evidence type="ECO:0000313" key="4">
    <source>
        <dbReference type="Proteomes" id="UP000053961"/>
    </source>
</evidence>
<evidence type="ECO:0000313" key="3">
    <source>
        <dbReference type="EMBL" id="KUK97750.1"/>
    </source>
</evidence>
<organism evidence="3 4">
    <name type="scientific">Methanothrix harundinacea</name>
    <dbReference type="NCBI Taxonomy" id="301375"/>
    <lineage>
        <taxon>Archaea</taxon>
        <taxon>Methanobacteriati</taxon>
        <taxon>Methanobacteriota</taxon>
        <taxon>Stenosarchaea group</taxon>
        <taxon>Methanomicrobia</taxon>
        <taxon>Methanotrichales</taxon>
        <taxon>Methanotrichaceae</taxon>
        <taxon>Methanothrix</taxon>
    </lineage>
</organism>
<feature type="transmembrane region" description="Helical" evidence="1">
    <location>
        <begin position="62"/>
        <end position="81"/>
    </location>
</feature>
<keyword evidence="1" id="KW-0472">Membrane</keyword>
<accession>A0A124G3R4</accession>